<comment type="caution">
    <text evidence="1">The sequence shown here is derived from an EMBL/GenBank/DDBJ whole genome shotgun (WGS) entry which is preliminary data.</text>
</comment>
<dbReference type="Proteomes" id="UP001221757">
    <property type="component" value="Unassembled WGS sequence"/>
</dbReference>
<dbReference type="EMBL" id="JARKIE010000144">
    <property type="protein sequence ID" value="KAJ7676309.1"/>
    <property type="molecule type" value="Genomic_DNA"/>
</dbReference>
<evidence type="ECO:0000313" key="1">
    <source>
        <dbReference type="EMBL" id="KAJ7676309.1"/>
    </source>
</evidence>
<proteinExistence type="predicted"/>
<gene>
    <name evidence="1" type="ORF">B0H17DRAFT_1140030</name>
</gene>
<evidence type="ECO:0000313" key="2">
    <source>
        <dbReference type="Proteomes" id="UP001221757"/>
    </source>
</evidence>
<organism evidence="1 2">
    <name type="scientific">Mycena rosella</name>
    <name type="common">Pink bonnet</name>
    <name type="synonym">Agaricus rosellus</name>
    <dbReference type="NCBI Taxonomy" id="1033263"/>
    <lineage>
        <taxon>Eukaryota</taxon>
        <taxon>Fungi</taxon>
        <taxon>Dikarya</taxon>
        <taxon>Basidiomycota</taxon>
        <taxon>Agaricomycotina</taxon>
        <taxon>Agaricomycetes</taxon>
        <taxon>Agaricomycetidae</taxon>
        <taxon>Agaricales</taxon>
        <taxon>Marasmiineae</taxon>
        <taxon>Mycenaceae</taxon>
        <taxon>Mycena</taxon>
    </lineage>
</organism>
<protein>
    <submittedName>
        <fullName evidence="1">Uncharacterized protein</fullName>
    </submittedName>
</protein>
<dbReference type="AlphaFoldDB" id="A0AAD7G893"/>
<sequence length="318" mass="34584">MHLLPPTRGGKSEWSLHQVQIGSHASRSSLVSLKADSYSDEVSRVNSAAVEIGTENNCPNIVNRLSDLFSILIMPKLGYYRRATKLVSPRVLPGRDAYAPRSPPGSNDVPASFQRSGLGAIFCPSLRGTRSLLDKAGWPLPHPRNSYADHPSQIVLLFTTSGHLLWEPYHCRVTTGVPSPSCTRRWTIPLRDPDRFRQEFVFAGSVPVGLEQFGTKDTKGQEGDARAAGMSVVRGDMDPRVHVPVGGREVIGKKPPSWLVAARARSPPEAPLRALVPCHRGEVSKILVKREAVGGGGGACALRDGACVVRWEPRFYGS</sequence>
<keyword evidence="2" id="KW-1185">Reference proteome</keyword>
<reference evidence="1" key="1">
    <citation type="submission" date="2023-03" db="EMBL/GenBank/DDBJ databases">
        <title>Massive genome expansion in bonnet fungi (Mycena s.s.) driven by repeated elements and novel gene families across ecological guilds.</title>
        <authorList>
            <consortium name="Lawrence Berkeley National Laboratory"/>
            <person name="Harder C.B."/>
            <person name="Miyauchi S."/>
            <person name="Viragh M."/>
            <person name="Kuo A."/>
            <person name="Thoen E."/>
            <person name="Andreopoulos B."/>
            <person name="Lu D."/>
            <person name="Skrede I."/>
            <person name="Drula E."/>
            <person name="Henrissat B."/>
            <person name="Morin E."/>
            <person name="Kohler A."/>
            <person name="Barry K."/>
            <person name="LaButti K."/>
            <person name="Morin E."/>
            <person name="Salamov A."/>
            <person name="Lipzen A."/>
            <person name="Mereny Z."/>
            <person name="Hegedus B."/>
            <person name="Baldrian P."/>
            <person name="Stursova M."/>
            <person name="Weitz H."/>
            <person name="Taylor A."/>
            <person name="Grigoriev I.V."/>
            <person name="Nagy L.G."/>
            <person name="Martin F."/>
            <person name="Kauserud H."/>
        </authorList>
    </citation>
    <scope>NUCLEOTIDE SEQUENCE</scope>
    <source>
        <strain evidence="1">CBHHK067</strain>
    </source>
</reference>
<accession>A0AAD7G893</accession>
<name>A0AAD7G893_MYCRO</name>